<dbReference type="InterPro" id="IPR036612">
    <property type="entry name" value="KH_dom_type_1_sf"/>
</dbReference>
<name>A0A1G4IZW0_9SACH</name>
<dbReference type="OrthoDB" id="340500at2759"/>
<keyword evidence="6" id="KW-0271">Exosome</keyword>
<keyword evidence="7" id="KW-0694">RNA-binding</keyword>
<keyword evidence="8" id="KW-0539">Nucleus</keyword>
<dbReference type="GO" id="GO:0005730">
    <property type="term" value="C:nucleolus"/>
    <property type="evidence" value="ECO:0007669"/>
    <property type="project" value="UniProtKB-SubCell"/>
</dbReference>
<evidence type="ECO:0000259" key="10">
    <source>
        <dbReference type="Pfam" id="PF15985"/>
    </source>
</evidence>
<dbReference type="EMBL" id="LT598466">
    <property type="protein sequence ID" value="SCU82718.1"/>
    <property type="molecule type" value="Genomic_DNA"/>
</dbReference>
<dbReference type="CDD" id="cd22526">
    <property type="entry name" value="KH-I_Rrp40"/>
    <property type="match status" value="1"/>
</dbReference>
<keyword evidence="4" id="KW-0963">Cytoplasm</keyword>
<dbReference type="GO" id="GO:0000176">
    <property type="term" value="C:nuclear exosome (RNase complex)"/>
    <property type="evidence" value="ECO:0007669"/>
    <property type="project" value="TreeGrafter"/>
</dbReference>
<evidence type="ECO:0000256" key="3">
    <source>
        <dbReference type="ARBA" id="ARBA00007841"/>
    </source>
</evidence>
<accession>A0A1G4IZW0</accession>
<dbReference type="STRING" id="1230905.A0A1G4IZW0"/>
<organism evidence="11 12">
    <name type="scientific">Lachancea mirantina</name>
    <dbReference type="NCBI Taxonomy" id="1230905"/>
    <lineage>
        <taxon>Eukaryota</taxon>
        <taxon>Fungi</taxon>
        <taxon>Dikarya</taxon>
        <taxon>Ascomycota</taxon>
        <taxon>Saccharomycotina</taxon>
        <taxon>Saccharomycetes</taxon>
        <taxon>Saccharomycetales</taxon>
        <taxon>Saccharomycetaceae</taxon>
        <taxon>Lachancea</taxon>
    </lineage>
</organism>
<sequence length="236" mass="26010">MVNLIYPGDSISIPERTNVVTGPGIYLDPKSQHLKPINVGIEVIDPSKRVTSVYLDFNSKRYIPSEGDFVIGVITSTFADSYRVSLANFSTAVTLSYMAFPNASKKNRPTLKVGDLLYARVSKANKELEAEIECVDSSTGKDAGYGHLDGGVVVDVSLAFCRELLFNNDFPLLKLIGKRTEFEVAIGLNGKIWIKAADILSTLACYRIILDCEKQPTSQYSEIIKNRFKELANSAD</sequence>
<dbReference type="InterPro" id="IPR026699">
    <property type="entry name" value="Exosome_RNA_bind1/RRP40/RRP4"/>
</dbReference>
<comment type="subcellular location">
    <subcellularLocation>
        <location evidence="1">Cytoplasm</location>
    </subcellularLocation>
    <subcellularLocation>
        <location evidence="2">Nucleus</location>
        <location evidence="2">Nucleolus</location>
    </subcellularLocation>
</comment>
<evidence type="ECO:0000256" key="4">
    <source>
        <dbReference type="ARBA" id="ARBA00022490"/>
    </source>
</evidence>
<dbReference type="GO" id="GO:0071038">
    <property type="term" value="P:TRAMP-dependent tRNA surveillance pathway"/>
    <property type="evidence" value="ECO:0007669"/>
    <property type="project" value="TreeGrafter"/>
</dbReference>
<dbReference type="GO" id="GO:0000177">
    <property type="term" value="C:cytoplasmic exosome (RNase complex)"/>
    <property type="evidence" value="ECO:0007669"/>
    <property type="project" value="TreeGrafter"/>
</dbReference>
<gene>
    <name evidence="11" type="ORF">LAMI_0C00606G</name>
</gene>
<proteinExistence type="inferred from homology"/>
<dbReference type="FunFam" id="2.40.50.140:FF:000127">
    <property type="entry name" value="Exosome complex component RRP40"/>
    <property type="match status" value="1"/>
</dbReference>
<keyword evidence="12" id="KW-1185">Reference proteome</keyword>
<evidence type="ECO:0000256" key="7">
    <source>
        <dbReference type="ARBA" id="ARBA00022884"/>
    </source>
</evidence>
<evidence type="ECO:0000256" key="1">
    <source>
        <dbReference type="ARBA" id="ARBA00004496"/>
    </source>
</evidence>
<dbReference type="PANTHER" id="PTHR21321:SF1">
    <property type="entry name" value="EXOSOME COMPLEX COMPONENT RRP40"/>
    <property type="match status" value="1"/>
</dbReference>
<evidence type="ECO:0000256" key="5">
    <source>
        <dbReference type="ARBA" id="ARBA00022552"/>
    </source>
</evidence>
<dbReference type="GO" id="GO:0003723">
    <property type="term" value="F:RNA binding"/>
    <property type="evidence" value="ECO:0007669"/>
    <property type="project" value="UniProtKB-KW"/>
</dbReference>
<evidence type="ECO:0000256" key="6">
    <source>
        <dbReference type="ARBA" id="ARBA00022835"/>
    </source>
</evidence>
<dbReference type="SUPFAM" id="SSF54791">
    <property type="entry name" value="Eukaryotic type KH-domain (KH-domain type I)"/>
    <property type="match status" value="1"/>
</dbReference>
<dbReference type="Gene3D" id="2.40.50.100">
    <property type="match status" value="1"/>
</dbReference>
<dbReference type="Gene3D" id="2.40.50.140">
    <property type="entry name" value="Nucleic acid-binding proteins"/>
    <property type="match status" value="1"/>
</dbReference>
<dbReference type="CDD" id="cd05790">
    <property type="entry name" value="S1_Rrp40"/>
    <property type="match status" value="1"/>
</dbReference>
<dbReference type="InterPro" id="IPR049469">
    <property type="entry name" value="RRP40_KH-I"/>
</dbReference>
<protein>
    <recommendedName>
        <fullName evidence="9">Ribosomal RNA-processing protein 40</fullName>
    </recommendedName>
</protein>
<dbReference type="GO" id="GO:0071035">
    <property type="term" value="P:nuclear polyadenylation-dependent rRNA catabolic process"/>
    <property type="evidence" value="ECO:0007669"/>
    <property type="project" value="TreeGrafter"/>
</dbReference>
<dbReference type="AlphaFoldDB" id="A0A1G4IZW0"/>
<dbReference type="InterPro" id="IPR037319">
    <property type="entry name" value="Rrp40_S1"/>
</dbReference>
<comment type="similarity">
    <text evidence="3">Belongs to the RRP40 family.</text>
</comment>
<evidence type="ECO:0000256" key="8">
    <source>
        <dbReference type="ARBA" id="ARBA00023242"/>
    </source>
</evidence>
<evidence type="ECO:0000256" key="9">
    <source>
        <dbReference type="ARBA" id="ARBA00030615"/>
    </source>
</evidence>
<dbReference type="GO" id="GO:0000467">
    <property type="term" value="P:exonucleolytic trimming to generate mature 3'-end of 5.8S rRNA from tricistronic rRNA transcript (SSU-rRNA, 5.8S rRNA, LSU-rRNA)"/>
    <property type="evidence" value="ECO:0007669"/>
    <property type="project" value="TreeGrafter"/>
</dbReference>
<dbReference type="GO" id="GO:0071034">
    <property type="term" value="P:CUT catabolic process"/>
    <property type="evidence" value="ECO:0007669"/>
    <property type="project" value="TreeGrafter"/>
</dbReference>
<evidence type="ECO:0000256" key="2">
    <source>
        <dbReference type="ARBA" id="ARBA00004604"/>
    </source>
</evidence>
<evidence type="ECO:0000313" key="12">
    <source>
        <dbReference type="Proteomes" id="UP000191024"/>
    </source>
</evidence>
<feature type="domain" description="K Homology" evidence="10">
    <location>
        <begin position="151"/>
        <end position="198"/>
    </location>
</feature>
<reference evidence="12" key="1">
    <citation type="submission" date="2016-03" db="EMBL/GenBank/DDBJ databases">
        <authorList>
            <person name="Devillers H."/>
        </authorList>
    </citation>
    <scope>NUCLEOTIDE SEQUENCE [LARGE SCALE GENOMIC DNA]</scope>
</reference>
<keyword evidence="5" id="KW-0698">rRNA processing</keyword>
<dbReference type="Pfam" id="PF15985">
    <property type="entry name" value="KH_6"/>
    <property type="match status" value="1"/>
</dbReference>
<dbReference type="Gene3D" id="3.30.1370.10">
    <property type="entry name" value="K Homology domain, type 1"/>
    <property type="match status" value="1"/>
</dbReference>
<dbReference type="InterPro" id="IPR012340">
    <property type="entry name" value="NA-bd_OB-fold"/>
</dbReference>
<dbReference type="SUPFAM" id="SSF50249">
    <property type="entry name" value="Nucleic acid-binding proteins"/>
    <property type="match status" value="1"/>
</dbReference>
<dbReference type="GO" id="GO:0071051">
    <property type="term" value="P:poly(A)-dependent snoRNA 3'-end processing"/>
    <property type="evidence" value="ECO:0007669"/>
    <property type="project" value="TreeGrafter"/>
</dbReference>
<dbReference type="Pfam" id="PF21262">
    <property type="entry name" value="RRP40_S1"/>
    <property type="match status" value="1"/>
</dbReference>
<dbReference type="InterPro" id="IPR004088">
    <property type="entry name" value="KH_dom_type_1"/>
</dbReference>
<dbReference type="GO" id="GO:0034475">
    <property type="term" value="P:U4 snRNA 3'-end processing"/>
    <property type="evidence" value="ECO:0007669"/>
    <property type="project" value="TreeGrafter"/>
</dbReference>
<dbReference type="Proteomes" id="UP000191024">
    <property type="component" value="Chromosome C"/>
</dbReference>
<evidence type="ECO:0000313" key="11">
    <source>
        <dbReference type="EMBL" id="SCU82718.1"/>
    </source>
</evidence>
<dbReference type="PANTHER" id="PTHR21321">
    <property type="entry name" value="PNAS-3 RELATED"/>
    <property type="match status" value="1"/>
</dbReference>